<dbReference type="PANTHER" id="PTHR12265">
    <property type="entry name" value="TRANSMEMBRANE PROTEIN 53"/>
    <property type="match status" value="1"/>
</dbReference>
<dbReference type="HOGENOM" id="CLU_036503_0_0_1"/>
<dbReference type="Pfam" id="PF05705">
    <property type="entry name" value="DUF829"/>
    <property type="match status" value="1"/>
</dbReference>
<organism evidence="2">
    <name type="scientific">Grosmannia clavigera (strain kw1407 / UAMH 11150)</name>
    <name type="common">Blue stain fungus</name>
    <name type="synonym">Graphiocladiella clavigera</name>
    <dbReference type="NCBI Taxonomy" id="655863"/>
    <lineage>
        <taxon>Eukaryota</taxon>
        <taxon>Fungi</taxon>
        <taxon>Dikarya</taxon>
        <taxon>Ascomycota</taxon>
        <taxon>Pezizomycotina</taxon>
        <taxon>Sordariomycetes</taxon>
        <taxon>Sordariomycetidae</taxon>
        <taxon>Ophiostomatales</taxon>
        <taxon>Ophiostomataceae</taxon>
        <taxon>Leptographium</taxon>
    </lineage>
</organism>
<dbReference type="PANTHER" id="PTHR12265:SF14">
    <property type="entry name" value="INDOLE-DITERPENE BIOSYNTHESIS PROTEIN PAXU"/>
    <property type="match status" value="1"/>
</dbReference>
<dbReference type="InterPro" id="IPR029058">
    <property type="entry name" value="AB_hydrolase_fold"/>
</dbReference>
<accession>F0XBM5</accession>
<sequence>MAVNAASDKGFPGFEQVTEQIWIQRVDEPTTAAGDQPTTVLLFGWGNGQPRHVAKYAAGFRVLFPQATIVAVLSPILQAISQGVDDRTEAMRPLVDLVWGPASLSQRDVDERILVHVMSNGGGIFYAATLNAYARSHGAAMPHDLLVCDSTPGGDAIGPNLWCWARAVALGVAAYLPGVPFVFTQALCAGFLAIHHVTEHVIIRRESAATFSCRLVNDQDYETAAAHRLYLYSAEDDIVRWQDVVAHAADARQIGYDTTLERFAGSPHVGHMRQHPEQYWGAIEQAWAHSWKGKGANRG</sequence>
<dbReference type="EMBL" id="GL629756">
    <property type="protein sequence ID" value="EFX05005.1"/>
    <property type="molecule type" value="Genomic_DNA"/>
</dbReference>
<dbReference type="SUPFAM" id="SSF53474">
    <property type="entry name" value="alpha/beta-Hydrolases"/>
    <property type="match status" value="1"/>
</dbReference>
<evidence type="ECO:0000313" key="1">
    <source>
        <dbReference type="EMBL" id="EFX05005.1"/>
    </source>
</evidence>
<dbReference type="InterPro" id="IPR008547">
    <property type="entry name" value="DUF829_TMEM53"/>
</dbReference>
<dbReference type="InParanoid" id="F0XBM5"/>
<reference evidence="1 2" key="1">
    <citation type="journal article" date="2011" name="Proc. Natl. Acad. Sci. U.S.A.">
        <title>Genome and transcriptome analyses of the mountain pine beetle-fungal symbiont Grosmannia clavigera, a lodgepole pine pathogen.</title>
        <authorList>
            <person name="DiGuistini S."/>
            <person name="Wang Y."/>
            <person name="Liao N.Y."/>
            <person name="Taylor G."/>
            <person name="Tanguay P."/>
            <person name="Feau N."/>
            <person name="Henrissat B."/>
            <person name="Chan S.K."/>
            <person name="Hesse-Orce U."/>
            <person name="Alamouti S.M."/>
            <person name="Tsui C.K.M."/>
            <person name="Docking R.T."/>
            <person name="Levasseur A."/>
            <person name="Haridas S."/>
            <person name="Robertson G."/>
            <person name="Birol I."/>
            <person name="Holt R.A."/>
            <person name="Marra M.A."/>
            <person name="Hamelin R.C."/>
            <person name="Hirst M."/>
            <person name="Jones S.J.M."/>
            <person name="Bohlmann J."/>
            <person name="Breuil C."/>
        </authorList>
    </citation>
    <scope>NUCLEOTIDE SEQUENCE [LARGE SCALE GENOMIC DNA]</scope>
    <source>
        <strain evidence="2">kw1407 / UAMH 11150</strain>
    </source>
</reference>
<evidence type="ECO:0000313" key="2">
    <source>
        <dbReference type="Proteomes" id="UP000007796"/>
    </source>
</evidence>
<dbReference type="Proteomes" id="UP000007796">
    <property type="component" value="Unassembled WGS sequence"/>
</dbReference>
<dbReference type="Gene3D" id="3.40.50.1820">
    <property type="entry name" value="alpha/beta hydrolase"/>
    <property type="match status" value="1"/>
</dbReference>
<dbReference type="OrthoDB" id="77878at2759"/>
<dbReference type="eggNOG" id="ENOG502SJWV">
    <property type="taxonomic scope" value="Eukaryota"/>
</dbReference>
<dbReference type="AlphaFoldDB" id="F0XBM5"/>
<protein>
    <submittedName>
        <fullName evidence="1">Indole-diterpene biosynthesis protein</fullName>
    </submittedName>
</protein>
<dbReference type="RefSeq" id="XP_014174487.1">
    <property type="nucleotide sequence ID" value="XM_014319012.1"/>
</dbReference>
<proteinExistence type="predicted"/>
<name>F0XBM5_GROCL</name>
<gene>
    <name evidence="1" type="ORF">CMQ_5267</name>
</gene>
<dbReference type="GeneID" id="25978570"/>
<keyword evidence="2" id="KW-1185">Reference proteome</keyword>